<proteinExistence type="predicted"/>
<reference evidence="1 2" key="1">
    <citation type="submission" date="2018-06" db="EMBL/GenBank/DDBJ databases">
        <title>NTM in soil in Japan.</title>
        <authorList>
            <person name="Ohya K."/>
        </authorList>
    </citation>
    <scope>NUCLEOTIDE SEQUENCE [LARGE SCALE GENOMIC DNA]</scope>
    <source>
        <strain evidence="1 2">GF28</strain>
    </source>
</reference>
<organism evidence="1 2">
    <name type="scientific">Mycobacterium colombiense</name>
    <dbReference type="NCBI Taxonomy" id="339268"/>
    <lineage>
        <taxon>Bacteria</taxon>
        <taxon>Bacillati</taxon>
        <taxon>Actinomycetota</taxon>
        <taxon>Actinomycetes</taxon>
        <taxon>Mycobacteriales</taxon>
        <taxon>Mycobacteriaceae</taxon>
        <taxon>Mycobacterium</taxon>
        <taxon>Mycobacterium avium complex (MAC)</taxon>
    </lineage>
</organism>
<accession>A0A329L9U7</accession>
<evidence type="ECO:0000313" key="2">
    <source>
        <dbReference type="Proteomes" id="UP000250915"/>
    </source>
</evidence>
<dbReference type="Proteomes" id="UP000250915">
    <property type="component" value="Unassembled WGS sequence"/>
</dbReference>
<dbReference type="AlphaFoldDB" id="A0A329L9U7"/>
<sequence>MVADVVDEVDKVISRDELKIVFFQKFPREEMERLWERADNAFGNALARAAKEKLIRRDKKGDIDYYASHAVVERLRQEREAANPKANEEDQ</sequence>
<gene>
    <name evidence="1" type="ORF">DQP57_23620</name>
</gene>
<protein>
    <submittedName>
        <fullName evidence="1">Uncharacterized protein</fullName>
    </submittedName>
</protein>
<evidence type="ECO:0000313" key="1">
    <source>
        <dbReference type="EMBL" id="RAV04909.1"/>
    </source>
</evidence>
<dbReference type="EMBL" id="QMEV01000083">
    <property type="protein sequence ID" value="RAV04909.1"/>
    <property type="molecule type" value="Genomic_DNA"/>
</dbReference>
<name>A0A329L9U7_9MYCO</name>
<comment type="caution">
    <text evidence="1">The sequence shown here is derived from an EMBL/GenBank/DDBJ whole genome shotgun (WGS) entry which is preliminary data.</text>
</comment>